<comment type="caution">
    <text evidence="3">The sequence shown here is derived from an EMBL/GenBank/DDBJ whole genome shotgun (WGS) entry which is preliminary data.</text>
</comment>
<evidence type="ECO:0000313" key="4">
    <source>
        <dbReference type="Proteomes" id="UP000672934"/>
    </source>
</evidence>
<reference evidence="3" key="1">
    <citation type="submission" date="2021-03" db="EMBL/GenBank/DDBJ databases">
        <authorList>
            <person name="Peeters C."/>
        </authorList>
    </citation>
    <scope>NUCLEOTIDE SEQUENCE</scope>
    <source>
        <strain evidence="3">LMG 31506</strain>
    </source>
</reference>
<evidence type="ECO:0000313" key="3">
    <source>
        <dbReference type="EMBL" id="CAG2148775.1"/>
    </source>
</evidence>
<evidence type="ECO:0008006" key="5">
    <source>
        <dbReference type="Google" id="ProtNLM"/>
    </source>
</evidence>
<feature type="transmembrane region" description="Helical" evidence="2">
    <location>
        <begin position="12"/>
        <end position="35"/>
    </location>
</feature>
<keyword evidence="2" id="KW-0812">Transmembrane</keyword>
<keyword evidence="2" id="KW-0472">Membrane</keyword>
<keyword evidence="4" id="KW-1185">Reference proteome</keyword>
<name>A0A916MYW4_9BURK</name>
<protein>
    <recommendedName>
        <fullName evidence="5">DUF502 domain-containing protein</fullName>
    </recommendedName>
</protein>
<keyword evidence="2" id="KW-1133">Transmembrane helix</keyword>
<dbReference type="Pfam" id="PF04367">
    <property type="entry name" value="DUF502"/>
    <property type="match status" value="1"/>
</dbReference>
<feature type="region of interest" description="Disordered" evidence="1">
    <location>
        <begin position="205"/>
        <end position="245"/>
    </location>
</feature>
<dbReference type="EMBL" id="CAJPUY010000014">
    <property type="protein sequence ID" value="CAG2148775.1"/>
    <property type="molecule type" value="Genomic_DNA"/>
</dbReference>
<proteinExistence type="predicted"/>
<feature type="compositionally biased region" description="Low complexity" evidence="1">
    <location>
        <begin position="223"/>
        <end position="239"/>
    </location>
</feature>
<accession>A0A916MYW4</accession>
<organism evidence="3 4">
    <name type="scientific">Cupriavidus yeoncheonensis</name>
    <dbReference type="NCBI Taxonomy" id="1462994"/>
    <lineage>
        <taxon>Bacteria</taxon>
        <taxon>Pseudomonadati</taxon>
        <taxon>Pseudomonadota</taxon>
        <taxon>Betaproteobacteria</taxon>
        <taxon>Burkholderiales</taxon>
        <taxon>Burkholderiaceae</taxon>
        <taxon>Cupriavidus</taxon>
    </lineage>
</organism>
<dbReference type="RefSeq" id="WP_211948800.1">
    <property type="nucleotide sequence ID" value="NZ_CAJPUY010000014.1"/>
</dbReference>
<feature type="transmembrane region" description="Helical" evidence="2">
    <location>
        <begin position="55"/>
        <end position="78"/>
    </location>
</feature>
<dbReference type="InterPro" id="IPR007462">
    <property type="entry name" value="COV1-like"/>
</dbReference>
<dbReference type="AlphaFoldDB" id="A0A916MYW4"/>
<dbReference type="PANTHER" id="PTHR31876:SF26">
    <property type="entry name" value="PROTEIN LIKE COV 2"/>
    <property type="match status" value="1"/>
</dbReference>
<dbReference type="Proteomes" id="UP000672934">
    <property type="component" value="Unassembled WGS sequence"/>
</dbReference>
<sequence length="245" mass="26267">MVAKKTSALKTWFLTGLLVLVPLGITLWVLSLIIGTMDQSLALLPETWRPDQLLFGKRVTGLGAILTLLCILLVGLLAHNFIGQRLVRWWEALLGHIPVVGPIYTSVKQVSDTLLSSSGNAFRKALLVQYPREGSWTIAFLTGRPGGDVQNHLQGEYVSVYVPTTPNPTSGFFLMMPKADTIELDMTVDAALKYIVSMGVVAPADLPRKNGGPSRPADPVSPARATGAGAGREAAVETADPSHTN</sequence>
<evidence type="ECO:0000256" key="1">
    <source>
        <dbReference type="SAM" id="MobiDB-lite"/>
    </source>
</evidence>
<dbReference type="PANTHER" id="PTHR31876">
    <property type="entry name" value="COV-LIKE PROTEIN 1"/>
    <property type="match status" value="1"/>
</dbReference>
<gene>
    <name evidence="3" type="ORF">LMG31506_03877</name>
</gene>
<evidence type="ECO:0000256" key="2">
    <source>
        <dbReference type="SAM" id="Phobius"/>
    </source>
</evidence>